<dbReference type="PIRSF" id="PIRSF029826">
    <property type="entry name" value="UCP029826_pph"/>
    <property type="match status" value="1"/>
</dbReference>
<dbReference type="CDD" id="cd11537">
    <property type="entry name" value="NTP-PPase_RS21-C6_like"/>
    <property type="match status" value="1"/>
</dbReference>
<dbReference type="InterPro" id="IPR025984">
    <property type="entry name" value="DCTPP"/>
</dbReference>
<dbReference type="PANTHER" id="PTHR46523">
    <property type="entry name" value="DCTP PYROPHOSPHATASE 1"/>
    <property type="match status" value="1"/>
</dbReference>
<protein>
    <submittedName>
        <fullName evidence="1">Nucleotide pyrophosphohydrolase</fullName>
    </submittedName>
</protein>
<organism evidence="1 2">
    <name type="scientific">Amycolatopsis rhabdoformis</name>
    <dbReference type="NCBI Taxonomy" id="1448059"/>
    <lineage>
        <taxon>Bacteria</taxon>
        <taxon>Bacillati</taxon>
        <taxon>Actinomycetota</taxon>
        <taxon>Actinomycetes</taxon>
        <taxon>Pseudonocardiales</taxon>
        <taxon>Pseudonocardiaceae</taxon>
        <taxon>Amycolatopsis</taxon>
    </lineage>
</organism>
<accession>A0ABZ1I2I1</accession>
<evidence type="ECO:0000313" key="2">
    <source>
        <dbReference type="Proteomes" id="UP001330812"/>
    </source>
</evidence>
<name>A0ABZ1I2I1_9PSEU</name>
<keyword evidence="2" id="KW-1185">Reference proteome</keyword>
<dbReference type="PANTHER" id="PTHR46523:SF1">
    <property type="entry name" value="DCTP PYROPHOSPHATASE 1"/>
    <property type="match status" value="1"/>
</dbReference>
<proteinExistence type="predicted"/>
<dbReference type="Gene3D" id="1.10.287.1080">
    <property type="entry name" value="MazG-like"/>
    <property type="match status" value="1"/>
</dbReference>
<dbReference type="RefSeq" id="WP_326567572.1">
    <property type="nucleotide sequence ID" value="NZ_CP142149.1"/>
</dbReference>
<dbReference type="InterPro" id="IPR052555">
    <property type="entry name" value="dCTP_Pyrophosphatase"/>
</dbReference>
<dbReference type="Pfam" id="PF12643">
    <property type="entry name" value="MazG-like"/>
    <property type="match status" value="1"/>
</dbReference>
<dbReference type="SUPFAM" id="SSF101386">
    <property type="entry name" value="all-alpha NTP pyrophosphatases"/>
    <property type="match status" value="1"/>
</dbReference>
<dbReference type="EMBL" id="CP142149">
    <property type="protein sequence ID" value="WSE28573.1"/>
    <property type="molecule type" value="Genomic_DNA"/>
</dbReference>
<dbReference type="Proteomes" id="UP001330812">
    <property type="component" value="Chromosome"/>
</dbReference>
<gene>
    <name evidence="1" type="ORF">VSH64_37970</name>
</gene>
<evidence type="ECO:0000313" key="1">
    <source>
        <dbReference type="EMBL" id="WSE28573.1"/>
    </source>
</evidence>
<reference evidence="1 2" key="1">
    <citation type="journal article" date="2015" name="Int. J. Syst. Evol. Microbiol.">
        <title>Amycolatopsis rhabdoformis sp. nov., an actinomycete isolated from a tropical forest soil.</title>
        <authorList>
            <person name="Souza W.R."/>
            <person name="Silva R.E."/>
            <person name="Goodfellow M."/>
            <person name="Busarakam K."/>
            <person name="Figueiro F.S."/>
            <person name="Ferreira D."/>
            <person name="Rodrigues-Filho E."/>
            <person name="Moraes L.A.B."/>
            <person name="Zucchi T.D."/>
        </authorList>
    </citation>
    <scope>NUCLEOTIDE SEQUENCE [LARGE SCALE GENOMIC DNA]</scope>
    <source>
        <strain evidence="1 2">NCIMB 14900</strain>
    </source>
</reference>
<sequence>MTLDARTPEPRTLDALIQRLRDFASARDWEPFHHPKNLVMALSGEVGELISLFQWLTPEEAREYRSDPTLTANVRDEIADVLLYLLQLAESLDIDLLEVGNAKVDRNETRFPPLER</sequence>